<proteinExistence type="predicted"/>
<dbReference type="Pfam" id="PF00078">
    <property type="entry name" value="RVT_1"/>
    <property type="match status" value="1"/>
</dbReference>
<sequence length="149" mass="17079">MIANRLSRVIDKIISLNQGAFVKGRIAKNIVITQDVVHKIRKHKGKKGLMVTKIDLKKAYDRLEWSFINKALEVWGFSSDFRRLVRSCINSVSYSLLLNGSISGFLMLERGIRQGDHLLPLLFILSFEFLTRLIAREEDQSRLHGIKVA</sequence>
<dbReference type="PANTHER" id="PTHR19446">
    <property type="entry name" value="REVERSE TRANSCRIPTASES"/>
    <property type="match status" value="1"/>
</dbReference>
<keyword evidence="2" id="KW-1185">Reference proteome</keyword>
<evidence type="ECO:0000313" key="3">
    <source>
        <dbReference type="RefSeq" id="XP_048323947.2"/>
    </source>
</evidence>
<evidence type="ECO:0000313" key="2">
    <source>
        <dbReference type="Proteomes" id="UP001652623"/>
    </source>
</evidence>
<name>A0ABM3I9R4_ZIZJJ</name>
<dbReference type="RefSeq" id="XP_048323947.2">
    <property type="nucleotide sequence ID" value="XM_048467990.2"/>
</dbReference>
<protein>
    <submittedName>
        <fullName evidence="3">Secreted RxLR effector protein 78-like</fullName>
    </submittedName>
</protein>
<gene>
    <name evidence="3" type="primary">LOC125420822</name>
</gene>
<dbReference type="Proteomes" id="UP001652623">
    <property type="component" value="Chromosome 1"/>
</dbReference>
<dbReference type="InterPro" id="IPR000477">
    <property type="entry name" value="RT_dom"/>
</dbReference>
<reference evidence="3" key="1">
    <citation type="submission" date="2025-08" db="UniProtKB">
        <authorList>
            <consortium name="RefSeq"/>
        </authorList>
    </citation>
    <scope>IDENTIFICATION</scope>
    <source>
        <tissue evidence="3">Seedling</tissue>
    </source>
</reference>
<feature type="domain" description="Reverse transcriptase" evidence="1">
    <location>
        <begin position="1"/>
        <end position="136"/>
    </location>
</feature>
<dbReference type="GeneID" id="125420822"/>
<evidence type="ECO:0000259" key="1">
    <source>
        <dbReference type="Pfam" id="PF00078"/>
    </source>
</evidence>
<accession>A0ABM3I9R4</accession>
<organism evidence="2 3">
    <name type="scientific">Ziziphus jujuba</name>
    <name type="common">Chinese jujube</name>
    <name type="synonym">Ziziphus sativa</name>
    <dbReference type="NCBI Taxonomy" id="326968"/>
    <lineage>
        <taxon>Eukaryota</taxon>
        <taxon>Viridiplantae</taxon>
        <taxon>Streptophyta</taxon>
        <taxon>Embryophyta</taxon>
        <taxon>Tracheophyta</taxon>
        <taxon>Spermatophyta</taxon>
        <taxon>Magnoliopsida</taxon>
        <taxon>eudicotyledons</taxon>
        <taxon>Gunneridae</taxon>
        <taxon>Pentapetalae</taxon>
        <taxon>rosids</taxon>
        <taxon>fabids</taxon>
        <taxon>Rosales</taxon>
        <taxon>Rhamnaceae</taxon>
        <taxon>Paliureae</taxon>
        <taxon>Ziziphus</taxon>
    </lineage>
</organism>